<protein>
    <submittedName>
        <fullName evidence="2">Uncharacterized protein</fullName>
    </submittedName>
</protein>
<dbReference type="AlphaFoldDB" id="A0A134CH86"/>
<keyword evidence="3" id="KW-1185">Reference proteome</keyword>
<organism evidence="2 3">
    <name type="scientific">Megasphaera hutchinsoni</name>
    <dbReference type="NCBI Taxonomy" id="1588748"/>
    <lineage>
        <taxon>Bacteria</taxon>
        <taxon>Bacillati</taxon>
        <taxon>Bacillota</taxon>
        <taxon>Negativicutes</taxon>
        <taxon>Veillonellales</taxon>
        <taxon>Veillonellaceae</taxon>
        <taxon>Megasphaera</taxon>
    </lineage>
</organism>
<proteinExistence type="predicted"/>
<gene>
    <name evidence="2" type="ORF">HMPREF3182_00825</name>
</gene>
<feature type="region of interest" description="Disordered" evidence="1">
    <location>
        <begin position="1"/>
        <end position="23"/>
    </location>
</feature>
<accession>A0A134CH86</accession>
<comment type="caution">
    <text evidence="2">The sequence shown here is derived from an EMBL/GenBank/DDBJ whole genome shotgun (WGS) entry which is preliminary data.</text>
</comment>
<name>A0A134CH86_9FIRM</name>
<feature type="non-terminal residue" evidence="2">
    <location>
        <position position="1"/>
    </location>
</feature>
<dbReference type="EMBL" id="LSDT01000031">
    <property type="protein sequence ID" value="KXB91474.1"/>
    <property type="molecule type" value="Genomic_DNA"/>
</dbReference>
<evidence type="ECO:0000313" key="3">
    <source>
        <dbReference type="Proteomes" id="UP000070160"/>
    </source>
</evidence>
<feature type="non-terminal residue" evidence="2">
    <location>
        <position position="91"/>
    </location>
</feature>
<sequence>DGTMGVDGKDGNGVTLNGQDGSIGIKGKDGTNKVQITTQNGKVGVDGKDGETRLVVKEGTKTHELATMNDGMQFAGDIGAENKLKLNQKLT</sequence>
<evidence type="ECO:0000313" key="2">
    <source>
        <dbReference type="EMBL" id="KXB91474.1"/>
    </source>
</evidence>
<dbReference type="PATRIC" id="fig|1588748.3.peg.790"/>
<evidence type="ECO:0000256" key="1">
    <source>
        <dbReference type="SAM" id="MobiDB-lite"/>
    </source>
</evidence>
<dbReference type="RefSeq" id="WP_206445544.1">
    <property type="nucleotide sequence ID" value="NZ_KQ960943.1"/>
</dbReference>
<reference evidence="3" key="1">
    <citation type="submission" date="2016-01" db="EMBL/GenBank/DDBJ databases">
        <authorList>
            <person name="Mitreva M."/>
            <person name="Pepin K.H."/>
            <person name="Mihindukulasuriya K.A."/>
            <person name="Fulton R."/>
            <person name="Fronick C."/>
            <person name="O'Laughlin M."/>
            <person name="Miner T."/>
            <person name="Herter B."/>
            <person name="Rosa B.A."/>
            <person name="Cordes M."/>
            <person name="Tomlinson C."/>
            <person name="Wollam A."/>
            <person name="Palsikar V.B."/>
            <person name="Mardis E.R."/>
            <person name="Wilson R.K."/>
        </authorList>
    </citation>
    <scope>NUCLEOTIDE SEQUENCE [LARGE SCALE GENOMIC DNA]</scope>
    <source>
        <strain evidence="3">KA00182</strain>
    </source>
</reference>
<dbReference type="Proteomes" id="UP000070160">
    <property type="component" value="Unassembled WGS sequence"/>
</dbReference>